<dbReference type="AlphaFoldDB" id="E6N5G5"/>
<evidence type="ECO:0000313" key="3">
    <source>
        <dbReference type="Proteomes" id="UP000008120"/>
    </source>
</evidence>
<dbReference type="EMBL" id="AP011838">
    <property type="protein sequence ID" value="BAJ47534.1"/>
    <property type="molecule type" value="Genomic_DNA"/>
</dbReference>
<accession>E6N5G5</accession>
<sequence length="80" mass="8992">MAKEFQAVQPTGLEPSFKMREFEGFALPSVTDAAKPMGPLINIPYRSPTAKFSRNIMLTYDIGNRPYQNEPHVAVKPQQP</sequence>
<organism evidence="1 3">
    <name type="scientific">Caldiarchaeum subterraneum</name>
    <dbReference type="NCBI Taxonomy" id="311458"/>
    <lineage>
        <taxon>Archaea</taxon>
        <taxon>Nitrososphaerota</taxon>
        <taxon>Candidatus Caldarchaeales</taxon>
        <taxon>Candidatus Caldarchaeaceae</taxon>
        <taxon>Candidatus Caldarchaeum</taxon>
    </lineage>
</organism>
<proteinExistence type="predicted"/>
<gene>
    <name evidence="2" type="ORF">CSUB_C0489</name>
    <name evidence="1" type="ORF">HGMM_F22C07C59</name>
</gene>
<dbReference type="STRING" id="311458.CSUB_C0489"/>
<dbReference type="BioCyc" id="CCAL311458:G131R-497-MONOMER"/>
<dbReference type="KEGG" id="csu:CSUB_C0489"/>
<name>E6N5G5_CALS0</name>
<protein>
    <submittedName>
        <fullName evidence="1">Uncharacterized protein</fullName>
    </submittedName>
</protein>
<dbReference type="EMBL" id="BA000048">
    <property type="protein sequence ID" value="BAJ50350.1"/>
    <property type="molecule type" value="Genomic_DNA"/>
</dbReference>
<reference evidence="1 3" key="2">
    <citation type="journal article" date="2011" name="Nucleic Acids Res.">
        <title>Insights into the evolution of Archaea and eukaryotic protein modifier systems revealed by the genome of a novel archaeal group.</title>
        <authorList>
            <person name="Nunoura T."/>
            <person name="Takaki Y."/>
            <person name="Kakuta J."/>
            <person name="Nishi S."/>
            <person name="Sugahara J."/>
            <person name="Kazama H."/>
            <person name="Chee G."/>
            <person name="Hattori M."/>
            <person name="Kanai A."/>
            <person name="Atomi H."/>
            <person name="Takai K."/>
            <person name="Takami H."/>
        </authorList>
    </citation>
    <scope>NUCLEOTIDE SEQUENCE [LARGE SCALE GENOMIC DNA]</scope>
</reference>
<evidence type="ECO:0000313" key="2">
    <source>
        <dbReference type="EMBL" id="BAJ50350.1"/>
    </source>
</evidence>
<dbReference type="Proteomes" id="UP000008120">
    <property type="component" value="Chromosome"/>
</dbReference>
<reference evidence="1 3" key="1">
    <citation type="journal article" date="2005" name="Environ. Microbiol.">
        <title>Genetic and functional properties of uncultivated thermophilic crenarchaeotes from a subsurface gold mine as revealed by analysis of genome fragments.</title>
        <authorList>
            <person name="Nunoura T."/>
            <person name="Hirayama H."/>
            <person name="Takami H."/>
            <person name="Oida H."/>
            <person name="Nishi S."/>
            <person name="Shimamura S."/>
            <person name="Suzuki Y."/>
            <person name="Inagaki F."/>
            <person name="Takai K."/>
            <person name="Nealson K.H."/>
            <person name="Horikoshi K."/>
        </authorList>
    </citation>
    <scope>NUCLEOTIDE SEQUENCE [LARGE SCALE GENOMIC DNA]</scope>
</reference>
<evidence type="ECO:0000313" key="1">
    <source>
        <dbReference type="EMBL" id="BAJ47534.1"/>
    </source>
</evidence>